<evidence type="ECO:0000259" key="6">
    <source>
        <dbReference type="Pfam" id="PF04542"/>
    </source>
</evidence>
<dbReference type="SUPFAM" id="SSF88659">
    <property type="entry name" value="Sigma3 and sigma4 domains of RNA polymerase sigma factors"/>
    <property type="match status" value="1"/>
</dbReference>
<dbReference type="Proteomes" id="UP000034581">
    <property type="component" value="Unassembled WGS sequence"/>
</dbReference>
<evidence type="ECO:0000256" key="2">
    <source>
        <dbReference type="ARBA" id="ARBA00023015"/>
    </source>
</evidence>
<dbReference type="InterPro" id="IPR013325">
    <property type="entry name" value="RNA_pol_sigma_r2"/>
</dbReference>
<gene>
    <name evidence="8" type="ORF">UR67_C0003G0052</name>
</gene>
<keyword evidence="5" id="KW-0804">Transcription</keyword>
<dbReference type="SUPFAM" id="SSF88946">
    <property type="entry name" value="Sigma2 domain of RNA polymerase sigma factors"/>
    <property type="match status" value="1"/>
</dbReference>
<evidence type="ECO:0000259" key="7">
    <source>
        <dbReference type="Pfam" id="PF08281"/>
    </source>
</evidence>
<dbReference type="CDD" id="cd06171">
    <property type="entry name" value="Sigma70_r4"/>
    <property type="match status" value="1"/>
</dbReference>
<evidence type="ECO:0000313" key="9">
    <source>
        <dbReference type="Proteomes" id="UP000034581"/>
    </source>
</evidence>
<dbReference type="AlphaFoldDB" id="A0A0G0BJV5"/>
<evidence type="ECO:0000256" key="4">
    <source>
        <dbReference type="ARBA" id="ARBA00023125"/>
    </source>
</evidence>
<dbReference type="Pfam" id="PF04542">
    <property type="entry name" value="Sigma70_r2"/>
    <property type="match status" value="1"/>
</dbReference>
<dbReference type="PANTHER" id="PTHR43133">
    <property type="entry name" value="RNA POLYMERASE ECF-TYPE SIGMA FACTO"/>
    <property type="match status" value="1"/>
</dbReference>
<evidence type="ECO:0000313" key="8">
    <source>
        <dbReference type="EMBL" id="KKP69774.1"/>
    </source>
</evidence>
<proteinExistence type="inferred from homology"/>
<dbReference type="InterPro" id="IPR013249">
    <property type="entry name" value="RNA_pol_sigma70_r4_t2"/>
</dbReference>
<reference evidence="8 9" key="1">
    <citation type="journal article" date="2015" name="Nature">
        <title>rRNA introns, odd ribosomes, and small enigmatic genomes across a large radiation of phyla.</title>
        <authorList>
            <person name="Brown C.T."/>
            <person name="Hug L.A."/>
            <person name="Thomas B.C."/>
            <person name="Sharon I."/>
            <person name="Castelle C.J."/>
            <person name="Singh A."/>
            <person name="Wilkins M.J."/>
            <person name="Williams K.H."/>
            <person name="Banfield J.F."/>
        </authorList>
    </citation>
    <scope>NUCLEOTIDE SEQUENCE [LARGE SCALE GENOMIC DNA]</scope>
</reference>
<dbReference type="InterPro" id="IPR013324">
    <property type="entry name" value="RNA_pol_sigma_r3/r4-like"/>
</dbReference>
<feature type="domain" description="RNA polymerase sigma-70 region 2" evidence="6">
    <location>
        <begin position="26"/>
        <end position="93"/>
    </location>
</feature>
<dbReference type="InterPro" id="IPR036388">
    <property type="entry name" value="WH-like_DNA-bd_sf"/>
</dbReference>
<keyword evidence="2" id="KW-0805">Transcription regulation</keyword>
<comment type="caution">
    <text evidence="8">The sequence shown here is derived from an EMBL/GenBank/DDBJ whole genome shotgun (WGS) entry which is preliminary data.</text>
</comment>
<dbReference type="InterPro" id="IPR007627">
    <property type="entry name" value="RNA_pol_sigma70_r2"/>
</dbReference>
<name>A0A0G0BJV5_UNCC3</name>
<keyword evidence="3" id="KW-0731">Sigma factor</keyword>
<dbReference type="Pfam" id="PF08281">
    <property type="entry name" value="Sigma70_r4_2"/>
    <property type="match status" value="1"/>
</dbReference>
<evidence type="ECO:0000256" key="1">
    <source>
        <dbReference type="ARBA" id="ARBA00010641"/>
    </source>
</evidence>
<accession>A0A0G0BJV5</accession>
<dbReference type="Gene3D" id="1.10.10.10">
    <property type="entry name" value="Winged helix-like DNA-binding domain superfamily/Winged helix DNA-binding domain"/>
    <property type="match status" value="1"/>
</dbReference>
<dbReference type="InterPro" id="IPR014284">
    <property type="entry name" value="RNA_pol_sigma-70_dom"/>
</dbReference>
<comment type="similarity">
    <text evidence="1">Belongs to the sigma-70 factor family. ECF subfamily.</text>
</comment>
<dbReference type="GO" id="GO:0006352">
    <property type="term" value="P:DNA-templated transcription initiation"/>
    <property type="evidence" value="ECO:0007669"/>
    <property type="project" value="InterPro"/>
</dbReference>
<dbReference type="GO" id="GO:0016987">
    <property type="term" value="F:sigma factor activity"/>
    <property type="evidence" value="ECO:0007669"/>
    <property type="project" value="UniProtKB-KW"/>
</dbReference>
<dbReference type="PANTHER" id="PTHR43133:SF52">
    <property type="entry name" value="ECF RNA POLYMERASE SIGMA FACTOR SIGL"/>
    <property type="match status" value="1"/>
</dbReference>
<organism evidence="8 9">
    <name type="scientific">candidate division CPR3 bacterium GW2011_GWF2_35_18</name>
    <dbReference type="NCBI Taxonomy" id="1618350"/>
    <lineage>
        <taxon>Bacteria</taxon>
        <taxon>Bacteria division CPR3</taxon>
    </lineage>
</organism>
<dbReference type="InterPro" id="IPR039425">
    <property type="entry name" value="RNA_pol_sigma-70-like"/>
</dbReference>
<protein>
    <submittedName>
        <fullName evidence="8">RNA polymerase, sigma-24 subunit, ECF subfamily</fullName>
    </submittedName>
</protein>
<feature type="domain" description="RNA polymerase sigma factor 70 region 4 type 2" evidence="7">
    <location>
        <begin position="121"/>
        <end position="169"/>
    </location>
</feature>
<dbReference type="NCBIfam" id="TIGR02937">
    <property type="entry name" value="sigma70-ECF"/>
    <property type="match status" value="1"/>
</dbReference>
<sequence>MQKITLAEEKILVEKAKESLSAFSKLYEYYLPKIYSYLLNRVGDKKTAEDITSETFLKAMKKIDKFKYQGFTFGSWLYKIAHNSLCDYYKKNKAIISLDEIKNVPETKNPDILEKIDNNHQIRQVLQYLKEDYQQILALKFFENLSNPEIAEILGITVNSLNVKLHRSIEAFRKHYVNLFPKEKEVILS</sequence>
<evidence type="ECO:0000256" key="3">
    <source>
        <dbReference type="ARBA" id="ARBA00023082"/>
    </source>
</evidence>
<dbReference type="EMBL" id="LBQB01000003">
    <property type="protein sequence ID" value="KKP69774.1"/>
    <property type="molecule type" value="Genomic_DNA"/>
</dbReference>
<dbReference type="GO" id="GO:0003677">
    <property type="term" value="F:DNA binding"/>
    <property type="evidence" value="ECO:0007669"/>
    <property type="project" value="UniProtKB-KW"/>
</dbReference>
<dbReference type="STRING" id="1618350.UR67_C0003G0052"/>
<keyword evidence="4" id="KW-0238">DNA-binding</keyword>
<evidence type="ECO:0000256" key="5">
    <source>
        <dbReference type="ARBA" id="ARBA00023163"/>
    </source>
</evidence>
<dbReference type="Gene3D" id="1.10.1740.10">
    <property type="match status" value="1"/>
</dbReference>